<dbReference type="InterPro" id="IPR047655">
    <property type="entry name" value="Transpos_IS630-like"/>
</dbReference>
<keyword evidence="3" id="KW-1185">Reference proteome</keyword>
<dbReference type="KEGG" id="gaz:Pan241w_41300"/>
<dbReference type="NCBIfam" id="NF033545">
    <property type="entry name" value="transpos_IS630"/>
    <property type="match status" value="1"/>
</dbReference>
<sequence>MTQRKIQYWVIPPEADAEFIASMEEVLDTYEAPYNSEYPVLCMDEQPVQLHKEVRQPIPATRKQARRVDYEYERCGTVSVFLFTEPLSGWREVRVRDQRTKVDWAIEMERLLTTRYRSARKVIVVCDNLNTHTKGAFYEAFPAEKARSLVRRIEFRHTPIHGSWLNIAENELSTMPRQYVTGRRFESARLLRAETKAWSKYANKKQRGVDWQFKVQNARVKLKSLYPKIKT</sequence>
<proteinExistence type="predicted"/>
<organism evidence="2 3">
    <name type="scientific">Gimesia alba</name>
    <dbReference type="NCBI Taxonomy" id="2527973"/>
    <lineage>
        <taxon>Bacteria</taxon>
        <taxon>Pseudomonadati</taxon>
        <taxon>Planctomycetota</taxon>
        <taxon>Planctomycetia</taxon>
        <taxon>Planctomycetales</taxon>
        <taxon>Planctomycetaceae</taxon>
        <taxon>Gimesia</taxon>
    </lineage>
</organism>
<dbReference type="InterPro" id="IPR038717">
    <property type="entry name" value="Tc1-like_DDE_dom"/>
</dbReference>
<dbReference type="RefSeq" id="WP_145219155.1">
    <property type="nucleotide sequence ID" value="NZ_CP036269.1"/>
</dbReference>
<dbReference type="AlphaFoldDB" id="A0A517RJH4"/>
<dbReference type="OrthoDB" id="269226at2"/>
<feature type="domain" description="Tc1-like transposase DDE" evidence="1">
    <location>
        <begin position="39"/>
        <end position="189"/>
    </location>
</feature>
<evidence type="ECO:0000313" key="2">
    <source>
        <dbReference type="EMBL" id="QDT44025.1"/>
    </source>
</evidence>
<accession>A0A517RJH4</accession>
<gene>
    <name evidence="2" type="ORF">Pan241w_41300</name>
</gene>
<reference evidence="2 3" key="1">
    <citation type="submission" date="2019-02" db="EMBL/GenBank/DDBJ databases">
        <title>Deep-cultivation of Planctomycetes and their phenomic and genomic characterization uncovers novel biology.</title>
        <authorList>
            <person name="Wiegand S."/>
            <person name="Jogler M."/>
            <person name="Boedeker C."/>
            <person name="Pinto D."/>
            <person name="Vollmers J."/>
            <person name="Rivas-Marin E."/>
            <person name="Kohn T."/>
            <person name="Peeters S.H."/>
            <person name="Heuer A."/>
            <person name="Rast P."/>
            <person name="Oberbeckmann S."/>
            <person name="Bunk B."/>
            <person name="Jeske O."/>
            <person name="Meyerdierks A."/>
            <person name="Storesund J.E."/>
            <person name="Kallscheuer N."/>
            <person name="Luecker S."/>
            <person name="Lage O.M."/>
            <person name="Pohl T."/>
            <person name="Merkel B.J."/>
            <person name="Hornburger P."/>
            <person name="Mueller R.-W."/>
            <person name="Bruemmer F."/>
            <person name="Labrenz M."/>
            <person name="Spormann A.M."/>
            <person name="Op den Camp H."/>
            <person name="Overmann J."/>
            <person name="Amann R."/>
            <person name="Jetten M.S.M."/>
            <person name="Mascher T."/>
            <person name="Medema M.H."/>
            <person name="Devos D.P."/>
            <person name="Kaster A.-K."/>
            <person name="Ovreas L."/>
            <person name="Rohde M."/>
            <person name="Galperin M.Y."/>
            <person name="Jogler C."/>
        </authorList>
    </citation>
    <scope>NUCLEOTIDE SEQUENCE [LARGE SCALE GENOMIC DNA]</scope>
    <source>
        <strain evidence="2 3">Pan241w</strain>
    </source>
</reference>
<dbReference type="Proteomes" id="UP000317171">
    <property type="component" value="Chromosome"/>
</dbReference>
<evidence type="ECO:0000313" key="3">
    <source>
        <dbReference type="Proteomes" id="UP000317171"/>
    </source>
</evidence>
<name>A0A517RJH4_9PLAN</name>
<protein>
    <recommendedName>
        <fullName evidence="1">Tc1-like transposase DDE domain-containing protein</fullName>
    </recommendedName>
</protein>
<dbReference type="EMBL" id="CP036269">
    <property type="protein sequence ID" value="QDT44025.1"/>
    <property type="molecule type" value="Genomic_DNA"/>
</dbReference>
<evidence type="ECO:0000259" key="1">
    <source>
        <dbReference type="Pfam" id="PF13358"/>
    </source>
</evidence>
<dbReference type="Pfam" id="PF13358">
    <property type="entry name" value="DDE_3"/>
    <property type="match status" value="1"/>
</dbReference>